<comment type="subcellular location">
    <subcellularLocation>
        <location evidence="1">Cytoplasm</location>
    </subcellularLocation>
</comment>
<dbReference type="InterPro" id="IPR009080">
    <property type="entry name" value="tRNAsynth_Ia_anticodon-bd"/>
</dbReference>
<evidence type="ECO:0000313" key="14">
    <source>
        <dbReference type="EMBL" id="KNC76749.1"/>
    </source>
</evidence>
<dbReference type="InterPro" id="IPR033709">
    <property type="entry name" value="Anticodon_Ile_ABEc"/>
</dbReference>
<dbReference type="GO" id="GO:0004822">
    <property type="term" value="F:isoleucine-tRNA ligase activity"/>
    <property type="evidence" value="ECO:0007669"/>
    <property type="project" value="UniProtKB-EC"/>
</dbReference>
<reference evidence="14 15" key="1">
    <citation type="submission" date="2011-02" db="EMBL/GenBank/DDBJ databases">
        <title>The Genome Sequence of Sphaeroforma arctica JP610.</title>
        <authorList>
            <consortium name="The Broad Institute Genome Sequencing Platform"/>
            <person name="Russ C."/>
            <person name="Cuomo C."/>
            <person name="Young S.K."/>
            <person name="Zeng Q."/>
            <person name="Gargeya S."/>
            <person name="Alvarado L."/>
            <person name="Berlin A."/>
            <person name="Chapman S.B."/>
            <person name="Chen Z."/>
            <person name="Freedman E."/>
            <person name="Gellesch M."/>
            <person name="Goldberg J."/>
            <person name="Griggs A."/>
            <person name="Gujja S."/>
            <person name="Heilman E."/>
            <person name="Heiman D."/>
            <person name="Howarth C."/>
            <person name="Mehta T."/>
            <person name="Neiman D."/>
            <person name="Pearson M."/>
            <person name="Roberts A."/>
            <person name="Saif S."/>
            <person name="Shea T."/>
            <person name="Shenoy N."/>
            <person name="Sisk P."/>
            <person name="Stolte C."/>
            <person name="Sykes S."/>
            <person name="White J."/>
            <person name="Yandava C."/>
            <person name="Burger G."/>
            <person name="Gray M.W."/>
            <person name="Holland P.W.H."/>
            <person name="King N."/>
            <person name="Lang F.B.F."/>
            <person name="Roger A.J."/>
            <person name="Ruiz-Trillo I."/>
            <person name="Haas B."/>
            <person name="Nusbaum C."/>
            <person name="Birren B."/>
        </authorList>
    </citation>
    <scope>NUCLEOTIDE SEQUENCE [LARGE SCALE GENOMIC DNA]</scope>
    <source>
        <strain evidence="14 15">JP610</strain>
    </source>
</reference>
<dbReference type="CDD" id="cd00818">
    <property type="entry name" value="IleRS_core"/>
    <property type="match status" value="1"/>
</dbReference>
<feature type="domain" description="Methionyl/Valyl/Leucyl/Isoleucyl-tRNA synthetase anticodon-binding" evidence="13">
    <location>
        <begin position="373"/>
        <end position="527"/>
    </location>
</feature>
<comment type="similarity">
    <text evidence="2">Belongs to the class-I aminoacyl-tRNA synthetase family.</text>
</comment>
<dbReference type="Pfam" id="PF08264">
    <property type="entry name" value="Anticodon_1"/>
    <property type="match status" value="1"/>
</dbReference>
<evidence type="ECO:0000256" key="6">
    <source>
        <dbReference type="ARBA" id="ARBA00022741"/>
    </source>
</evidence>
<dbReference type="eggNOG" id="KOG0434">
    <property type="taxonomic scope" value="Eukaryota"/>
</dbReference>
<dbReference type="FunFam" id="1.10.730.10:FF:000004">
    <property type="entry name" value="Isoleucyl-tRNA synthetase, cytoplasmic"/>
    <property type="match status" value="1"/>
</dbReference>
<evidence type="ECO:0000313" key="15">
    <source>
        <dbReference type="Proteomes" id="UP000054560"/>
    </source>
</evidence>
<dbReference type="InterPro" id="IPR013155">
    <property type="entry name" value="M/V/L/I-tRNA-synth_anticd-bd"/>
</dbReference>
<gene>
    <name evidence="14" type="ORF">SARC_10766</name>
</gene>
<dbReference type="Gene3D" id="3.40.50.620">
    <property type="entry name" value="HUPs"/>
    <property type="match status" value="1"/>
</dbReference>
<dbReference type="RefSeq" id="XP_014150651.1">
    <property type="nucleotide sequence ID" value="XM_014295176.1"/>
</dbReference>
<dbReference type="SUPFAM" id="SSF47323">
    <property type="entry name" value="Anticodon-binding domain of a subclass of class I aminoacyl-tRNA synthetases"/>
    <property type="match status" value="1"/>
</dbReference>
<name>A0A0L0FIZ5_9EUKA</name>
<dbReference type="InterPro" id="IPR014729">
    <property type="entry name" value="Rossmann-like_a/b/a_fold"/>
</dbReference>
<evidence type="ECO:0000256" key="3">
    <source>
        <dbReference type="ARBA" id="ARBA00013165"/>
    </source>
</evidence>
<evidence type="ECO:0000256" key="10">
    <source>
        <dbReference type="ARBA" id="ARBA00032665"/>
    </source>
</evidence>
<keyword evidence="5" id="KW-0436">Ligase</keyword>
<proteinExistence type="inferred from homology"/>
<evidence type="ECO:0000259" key="13">
    <source>
        <dbReference type="Pfam" id="PF08264"/>
    </source>
</evidence>
<evidence type="ECO:0000256" key="4">
    <source>
        <dbReference type="ARBA" id="ARBA00022490"/>
    </source>
</evidence>
<organism evidence="14 15">
    <name type="scientific">Sphaeroforma arctica JP610</name>
    <dbReference type="NCBI Taxonomy" id="667725"/>
    <lineage>
        <taxon>Eukaryota</taxon>
        <taxon>Ichthyosporea</taxon>
        <taxon>Ichthyophonida</taxon>
        <taxon>Sphaeroforma</taxon>
    </lineage>
</organism>
<keyword evidence="9" id="KW-0030">Aminoacyl-tRNA synthetase</keyword>
<protein>
    <recommendedName>
        <fullName evidence="3">isoleucine--tRNA ligase</fullName>
        <ecNumber evidence="3">6.1.1.5</ecNumber>
    </recommendedName>
    <alternativeName>
        <fullName evidence="10">Isoleucyl-tRNA synthetase</fullName>
    </alternativeName>
</protein>
<sequence>IVHNAPGFGEDDYRVCMAAGIILKGGELPCPVDMSGRYTEEVSDYVGRHVKECDKDISKAIKAMGRMVHQGTDVHNYPFCWRSDTPLIYKAIPSWFVKVEAVQQKLLDNNKDIHWVPEYVGKSRFQNWLESSPDWSVSRTRYWGTPLPIWVSEDYEEMVCIGSIAELEELCGEKVSDLHRDSIDHLTIPSKTGRGVLRRVEEVFDCWFESGSMPYAQSHYPFENNEMFEKTFPADFIAEGLDQTRGWFYTLLVIGTILFDKAPMKNVVVNGLVLAEDGKKMSKRLKNYPDPNLVLEKYGADALRLYLINSPVVRADVLRFKESGVADVIKDVFLPWFNSYRFLVQNVHKLEAETDKEYKFDFAAKNTSENVMDKWLLASMHKLIQEVNEEMAGYRLYAVVPKLLSFIEDLTNWYVRLNRRRIRGEEGTEDASHAVGCLFETVYTLCKLMAPFTPFLAEKLYQNLKAFAHRSRTQEHDASIHFLLETKPKPEYFNDDITRRVARMQAVIGLGRVIRDRNTLPVKYPLKELVVLHSDEQYLEDVQSMAFYIKSELNINQLITSNDEAKYGISLRATVDFKKL</sequence>
<dbReference type="STRING" id="667725.A0A0L0FIZ5"/>
<evidence type="ECO:0000256" key="9">
    <source>
        <dbReference type="ARBA" id="ARBA00023146"/>
    </source>
</evidence>
<dbReference type="GO" id="GO:0005524">
    <property type="term" value="F:ATP binding"/>
    <property type="evidence" value="ECO:0007669"/>
    <property type="project" value="UniProtKB-KW"/>
</dbReference>
<feature type="domain" description="Aminoacyl-tRNA synthetase class Ia" evidence="12">
    <location>
        <begin position="70"/>
        <end position="315"/>
    </location>
</feature>
<dbReference type="Pfam" id="PF00133">
    <property type="entry name" value="tRNA-synt_1"/>
    <property type="match status" value="1"/>
</dbReference>
<dbReference type="GO" id="GO:0006428">
    <property type="term" value="P:isoleucyl-tRNA aminoacylation"/>
    <property type="evidence" value="ECO:0007669"/>
    <property type="project" value="InterPro"/>
</dbReference>
<evidence type="ECO:0000256" key="2">
    <source>
        <dbReference type="ARBA" id="ARBA00005594"/>
    </source>
</evidence>
<keyword evidence="6" id="KW-0547">Nucleotide-binding</keyword>
<evidence type="ECO:0000256" key="1">
    <source>
        <dbReference type="ARBA" id="ARBA00004496"/>
    </source>
</evidence>
<dbReference type="PANTHER" id="PTHR42780:SF1">
    <property type="entry name" value="ISOLEUCINE--TRNA LIGASE, CYTOPLASMIC"/>
    <property type="match status" value="1"/>
</dbReference>
<feature type="non-terminal residue" evidence="14">
    <location>
        <position position="580"/>
    </location>
</feature>
<comment type="catalytic activity">
    <reaction evidence="11">
        <text>tRNA(Ile) + L-isoleucine + ATP = L-isoleucyl-tRNA(Ile) + AMP + diphosphate</text>
        <dbReference type="Rhea" id="RHEA:11060"/>
        <dbReference type="Rhea" id="RHEA-COMP:9666"/>
        <dbReference type="Rhea" id="RHEA-COMP:9695"/>
        <dbReference type="ChEBI" id="CHEBI:30616"/>
        <dbReference type="ChEBI" id="CHEBI:33019"/>
        <dbReference type="ChEBI" id="CHEBI:58045"/>
        <dbReference type="ChEBI" id="CHEBI:78442"/>
        <dbReference type="ChEBI" id="CHEBI:78528"/>
        <dbReference type="ChEBI" id="CHEBI:456215"/>
        <dbReference type="EC" id="6.1.1.5"/>
    </reaction>
</comment>
<dbReference type="EMBL" id="KQ242977">
    <property type="protein sequence ID" value="KNC76749.1"/>
    <property type="molecule type" value="Genomic_DNA"/>
</dbReference>
<dbReference type="InterPro" id="IPR009008">
    <property type="entry name" value="Val/Leu/Ile-tRNA-synth_edit"/>
</dbReference>
<dbReference type="OrthoDB" id="1706657at2759"/>
<evidence type="ECO:0000256" key="11">
    <source>
        <dbReference type="ARBA" id="ARBA00048359"/>
    </source>
</evidence>
<dbReference type="FunFam" id="3.40.50.620:FF:000050">
    <property type="entry name" value="Isoleucyl-tRNA synthetase,cytoplasmic"/>
    <property type="match status" value="1"/>
</dbReference>
<dbReference type="InterPro" id="IPR002301">
    <property type="entry name" value="Ile-tRNA-ligase"/>
</dbReference>
<keyword evidence="15" id="KW-1185">Reference proteome</keyword>
<keyword evidence="7" id="KW-0067">ATP-binding</keyword>
<keyword evidence="4" id="KW-0963">Cytoplasm</keyword>
<dbReference type="PANTHER" id="PTHR42780">
    <property type="entry name" value="SOLEUCYL-TRNA SYNTHETASE"/>
    <property type="match status" value="1"/>
</dbReference>
<dbReference type="InterPro" id="IPR023586">
    <property type="entry name" value="Ile-tRNA-ligase_type2"/>
</dbReference>
<evidence type="ECO:0000256" key="7">
    <source>
        <dbReference type="ARBA" id="ARBA00022840"/>
    </source>
</evidence>
<dbReference type="CDD" id="cd07961">
    <property type="entry name" value="Anticodon_Ia_Ile_ABEc"/>
    <property type="match status" value="1"/>
</dbReference>
<dbReference type="GeneID" id="25911270"/>
<evidence type="ECO:0000259" key="12">
    <source>
        <dbReference type="Pfam" id="PF00133"/>
    </source>
</evidence>
<dbReference type="AlphaFoldDB" id="A0A0L0FIZ5"/>
<dbReference type="InterPro" id="IPR002300">
    <property type="entry name" value="aa-tRNA-synth_Ia"/>
</dbReference>
<dbReference type="SUPFAM" id="SSF52374">
    <property type="entry name" value="Nucleotidylyl transferase"/>
    <property type="match status" value="1"/>
</dbReference>
<feature type="non-terminal residue" evidence="14">
    <location>
        <position position="1"/>
    </location>
</feature>
<evidence type="ECO:0000256" key="5">
    <source>
        <dbReference type="ARBA" id="ARBA00022598"/>
    </source>
</evidence>
<dbReference type="Gene3D" id="1.10.730.10">
    <property type="entry name" value="Isoleucyl-tRNA Synthetase, Domain 1"/>
    <property type="match status" value="1"/>
</dbReference>
<accession>A0A0L0FIZ5</accession>
<dbReference type="GO" id="GO:0005737">
    <property type="term" value="C:cytoplasm"/>
    <property type="evidence" value="ECO:0007669"/>
    <property type="project" value="UniProtKB-SubCell"/>
</dbReference>
<evidence type="ECO:0000256" key="8">
    <source>
        <dbReference type="ARBA" id="ARBA00022917"/>
    </source>
</evidence>
<dbReference type="SUPFAM" id="SSF50677">
    <property type="entry name" value="ValRS/IleRS/LeuRS editing domain"/>
    <property type="match status" value="1"/>
</dbReference>
<dbReference type="EC" id="6.1.1.5" evidence="3"/>
<dbReference type="Proteomes" id="UP000054560">
    <property type="component" value="Unassembled WGS sequence"/>
</dbReference>
<keyword evidence="8" id="KW-0648">Protein biosynthesis</keyword>
<dbReference type="PRINTS" id="PR00984">
    <property type="entry name" value="TRNASYNTHILE"/>
</dbReference>
<dbReference type="GO" id="GO:0002161">
    <property type="term" value="F:aminoacyl-tRNA deacylase activity"/>
    <property type="evidence" value="ECO:0007669"/>
    <property type="project" value="InterPro"/>
</dbReference>
<dbReference type="GO" id="GO:0000049">
    <property type="term" value="F:tRNA binding"/>
    <property type="evidence" value="ECO:0007669"/>
    <property type="project" value="InterPro"/>
</dbReference>